<sequence length="186" mass="20722">MDEAGKAAFYRAQVLALDGPGVRRMWQVVCAGDNLVGWPPGRALEYLILRAFQLEGAEVTWPYEVRRNGLLLEQIDGAVYFDGLACLVEAKAWSTPLDFSAIAKMKTQLLRRPTMTLGAVFLLGRVSDAALTLNQLLPPPNVQVWDGDELAWAMERGALREGLKRKLRHAIEQGFEDLILSQEKAE</sequence>
<keyword evidence="2" id="KW-1185">Reference proteome</keyword>
<organism evidence="1 2">
    <name type="scientific">Pyxidicoccus parkwayensis</name>
    <dbReference type="NCBI Taxonomy" id="2813578"/>
    <lineage>
        <taxon>Bacteria</taxon>
        <taxon>Pseudomonadati</taxon>
        <taxon>Myxococcota</taxon>
        <taxon>Myxococcia</taxon>
        <taxon>Myxococcales</taxon>
        <taxon>Cystobacterineae</taxon>
        <taxon>Myxococcaceae</taxon>
        <taxon>Pyxidicoccus</taxon>
    </lineage>
</organism>
<proteinExistence type="predicted"/>
<gene>
    <name evidence="1" type="ORF">JY651_04585</name>
</gene>
<dbReference type="SUPFAM" id="SSF52980">
    <property type="entry name" value="Restriction endonuclease-like"/>
    <property type="match status" value="1"/>
</dbReference>
<accession>A0ABX7P1W2</accession>
<dbReference type="InterPro" id="IPR011335">
    <property type="entry name" value="Restrct_endonuc-II-like"/>
</dbReference>
<evidence type="ECO:0000313" key="2">
    <source>
        <dbReference type="Proteomes" id="UP000662747"/>
    </source>
</evidence>
<dbReference type="RefSeq" id="WP_206725813.1">
    <property type="nucleotide sequence ID" value="NZ_CP071090.1"/>
</dbReference>
<reference evidence="1 2" key="1">
    <citation type="submission" date="2021-02" db="EMBL/GenBank/DDBJ databases">
        <title>De Novo genome assembly of isolated myxobacteria.</title>
        <authorList>
            <person name="Stevens D.C."/>
        </authorList>
    </citation>
    <scope>NUCLEOTIDE SEQUENCE [LARGE SCALE GENOMIC DNA]</scope>
    <source>
        <strain evidence="2">SCPEA02</strain>
    </source>
</reference>
<protein>
    <recommendedName>
        <fullName evidence="3">Restriction endonuclease type IV Mrr domain-containing protein</fullName>
    </recommendedName>
</protein>
<name>A0ABX7P1W2_9BACT</name>
<evidence type="ECO:0000313" key="1">
    <source>
        <dbReference type="EMBL" id="QSQ24247.1"/>
    </source>
</evidence>
<dbReference type="EMBL" id="CP071090">
    <property type="protein sequence ID" value="QSQ24247.1"/>
    <property type="molecule type" value="Genomic_DNA"/>
</dbReference>
<dbReference type="Proteomes" id="UP000662747">
    <property type="component" value="Chromosome"/>
</dbReference>
<evidence type="ECO:0008006" key="3">
    <source>
        <dbReference type="Google" id="ProtNLM"/>
    </source>
</evidence>